<dbReference type="EMBL" id="JARIHO010000014">
    <property type="protein sequence ID" value="KAJ7350609.1"/>
    <property type="molecule type" value="Genomic_DNA"/>
</dbReference>
<accession>A0AAD7A7H7</accession>
<proteinExistence type="predicted"/>
<gene>
    <name evidence="1" type="ORF">DFH08DRAFT_113752</name>
</gene>
<name>A0AAD7A7H7_9AGAR</name>
<keyword evidence="2" id="KW-1185">Reference proteome</keyword>
<sequence>MRSKGTNVAEYSPINARPVLHCTSRPYTARLGDRFGRVPVGLRRYAGTIVILTDTAPHAYTLTTGDTHFFGDCEMNAWVHEAGESLTREKDASEVWPSMPEEYGPRCESVRGVSFLPL</sequence>
<evidence type="ECO:0000313" key="2">
    <source>
        <dbReference type="Proteomes" id="UP001218218"/>
    </source>
</evidence>
<dbReference type="Proteomes" id="UP001218218">
    <property type="component" value="Unassembled WGS sequence"/>
</dbReference>
<evidence type="ECO:0000313" key="1">
    <source>
        <dbReference type="EMBL" id="KAJ7350609.1"/>
    </source>
</evidence>
<dbReference type="AlphaFoldDB" id="A0AAD7A7H7"/>
<comment type="caution">
    <text evidence="1">The sequence shown here is derived from an EMBL/GenBank/DDBJ whole genome shotgun (WGS) entry which is preliminary data.</text>
</comment>
<reference evidence="1" key="1">
    <citation type="submission" date="2023-03" db="EMBL/GenBank/DDBJ databases">
        <title>Massive genome expansion in bonnet fungi (Mycena s.s.) driven by repeated elements and novel gene families across ecological guilds.</title>
        <authorList>
            <consortium name="Lawrence Berkeley National Laboratory"/>
            <person name="Harder C.B."/>
            <person name="Miyauchi S."/>
            <person name="Viragh M."/>
            <person name="Kuo A."/>
            <person name="Thoen E."/>
            <person name="Andreopoulos B."/>
            <person name="Lu D."/>
            <person name="Skrede I."/>
            <person name="Drula E."/>
            <person name="Henrissat B."/>
            <person name="Morin E."/>
            <person name="Kohler A."/>
            <person name="Barry K."/>
            <person name="LaButti K."/>
            <person name="Morin E."/>
            <person name="Salamov A."/>
            <person name="Lipzen A."/>
            <person name="Mereny Z."/>
            <person name="Hegedus B."/>
            <person name="Baldrian P."/>
            <person name="Stursova M."/>
            <person name="Weitz H."/>
            <person name="Taylor A."/>
            <person name="Grigoriev I.V."/>
            <person name="Nagy L.G."/>
            <person name="Martin F."/>
            <person name="Kauserud H."/>
        </authorList>
    </citation>
    <scope>NUCLEOTIDE SEQUENCE</scope>
    <source>
        <strain evidence="1">CBHHK002</strain>
    </source>
</reference>
<organism evidence="1 2">
    <name type="scientific">Mycena albidolilacea</name>
    <dbReference type="NCBI Taxonomy" id="1033008"/>
    <lineage>
        <taxon>Eukaryota</taxon>
        <taxon>Fungi</taxon>
        <taxon>Dikarya</taxon>
        <taxon>Basidiomycota</taxon>
        <taxon>Agaricomycotina</taxon>
        <taxon>Agaricomycetes</taxon>
        <taxon>Agaricomycetidae</taxon>
        <taxon>Agaricales</taxon>
        <taxon>Marasmiineae</taxon>
        <taxon>Mycenaceae</taxon>
        <taxon>Mycena</taxon>
    </lineage>
</organism>
<protein>
    <submittedName>
        <fullName evidence="1">Uncharacterized protein</fullName>
    </submittedName>
</protein>